<keyword evidence="5" id="KW-1185">Reference proteome</keyword>
<name>A0A976X5J3_9LACO</name>
<evidence type="ECO:0000313" key="5">
    <source>
        <dbReference type="Proteomes" id="UP000831181"/>
    </source>
</evidence>
<reference evidence="4" key="1">
    <citation type="journal article" date="2022" name="Int. J. Syst. Evol. Microbiol.">
        <title>Apilactobacillus apisilvae sp. nov., Nicolia spurrieriana gen. nov. sp. nov., Bombilactobacillus folatiphilus sp. nov. and Bombilactobacillus thymidiniphilus sp. nov., four new lactic acid bacterial isolates from stingless bees Tetragonula carbonaria and Austroplebeia australis.</title>
        <authorList>
            <person name="Oliphant S.A."/>
            <person name="Watson-Haigh N.S."/>
            <person name="Sumby K.M."/>
            <person name="Gardner J."/>
            <person name="Groom S."/>
            <person name="Jiranek V."/>
        </authorList>
    </citation>
    <scope>NUCLEOTIDE SEQUENCE</scope>
    <source>
        <strain evidence="4">SGEP1_A5</strain>
    </source>
</reference>
<feature type="compositionally biased region" description="Basic residues" evidence="2">
    <location>
        <begin position="345"/>
        <end position="357"/>
    </location>
</feature>
<feature type="compositionally biased region" description="Basic and acidic residues" evidence="2">
    <location>
        <begin position="330"/>
        <end position="344"/>
    </location>
</feature>
<accession>A0A976X5J3</accession>
<sequence length="387" mass="41732">MSNKTNKEHYRLYKSGKRWVVALITTATLVTVGYGISNYEINSYTTPIAHADSTLPTYAQLSANPGSMANGDYYDDETTYPQYYANSVYGGASNAVDSLASAYSSVADSNYSKYQSLDKELGSVIYQSYEDDTPRSITASEYSAAVSNFFQVSAAETSMMSENSQIKSSLNSAYDSLSDMASYADSVYDADPSRSSNASFSSAASNTVSSYNKVIVGFADDSASTISDTFSYETSGISRMTRDLVSQGVISSKSTEIGQLLQLNPSLGSTTSSDNTSNAMNTVSSNATNSDSSLNTSSSSGASSVTDTSKSNSAKSQAKLIKRAYQKSQKSVERSKKQVQEARRAVKKSKSSKARVALNKKLKAANKRYKEVLNKYKVNKTKYSQLS</sequence>
<keyword evidence="1" id="KW-0732">Signal</keyword>
<protein>
    <submittedName>
        <fullName evidence="4">KxYKxGKxW signal peptide domain-containing protein</fullName>
    </submittedName>
</protein>
<dbReference type="RefSeq" id="WP_260116772.1">
    <property type="nucleotide sequence ID" value="NZ_CP093361.1"/>
</dbReference>
<evidence type="ECO:0000256" key="1">
    <source>
        <dbReference type="ARBA" id="ARBA00022729"/>
    </source>
</evidence>
<organism evidence="4 5">
    <name type="scientific">Nicoliella spurrieriana</name>
    <dbReference type="NCBI Taxonomy" id="2925830"/>
    <lineage>
        <taxon>Bacteria</taxon>
        <taxon>Bacillati</taxon>
        <taxon>Bacillota</taxon>
        <taxon>Bacilli</taxon>
        <taxon>Lactobacillales</taxon>
        <taxon>Lactobacillaceae</taxon>
        <taxon>Nicoliella</taxon>
    </lineage>
</organism>
<dbReference type="InterPro" id="IPR022263">
    <property type="entry name" value="KxYKxGKxW"/>
</dbReference>
<dbReference type="EMBL" id="CP093361">
    <property type="protein sequence ID" value="UQS86970.1"/>
    <property type="molecule type" value="Genomic_DNA"/>
</dbReference>
<keyword evidence="3" id="KW-1133">Transmembrane helix</keyword>
<gene>
    <name evidence="4" type="ORF">MOO44_01990</name>
</gene>
<proteinExistence type="predicted"/>
<evidence type="ECO:0000313" key="4">
    <source>
        <dbReference type="EMBL" id="UQS86970.1"/>
    </source>
</evidence>
<evidence type="ECO:0000256" key="3">
    <source>
        <dbReference type="SAM" id="Phobius"/>
    </source>
</evidence>
<dbReference type="NCBIfam" id="TIGR03715">
    <property type="entry name" value="KxYKxGKxW"/>
    <property type="match status" value="1"/>
</dbReference>
<evidence type="ECO:0000256" key="2">
    <source>
        <dbReference type="SAM" id="MobiDB-lite"/>
    </source>
</evidence>
<dbReference type="KEGG" id="lbe:MOO44_01990"/>
<feature type="transmembrane region" description="Helical" evidence="3">
    <location>
        <begin position="20"/>
        <end position="37"/>
    </location>
</feature>
<feature type="region of interest" description="Disordered" evidence="2">
    <location>
        <begin position="266"/>
        <end position="357"/>
    </location>
</feature>
<feature type="compositionally biased region" description="Low complexity" evidence="2">
    <location>
        <begin position="281"/>
        <end position="311"/>
    </location>
</feature>
<dbReference type="Proteomes" id="UP000831181">
    <property type="component" value="Chromosome"/>
</dbReference>
<dbReference type="Pfam" id="PF19258">
    <property type="entry name" value="KxYKxGKxW_sig"/>
    <property type="match status" value="1"/>
</dbReference>
<keyword evidence="3" id="KW-0472">Membrane</keyword>
<feature type="compositionally biased region" description="Polar residues" evidence="2">
    <location>
        <begin position="266"/>
        <end position="280"/>
    </location>
</feature>
<dbReference type="AlphaFoldDB" id="A0A976X5J3"/>
<keyword evidence="3" id="KW-0812">Transmembrane</keyword>